<feature type="domain" description="DUF3298" evidence="1">
    <location>
        <begin position="176"/>
        <end position="242"/>
    </location>
</feature>
<dbReference type="AlphaFoldDB" id="A0A4Q0P1K7"/>
<keyword evidence="4" id="KW-1185">Reference proteome</keyword>
<feature type="domain" description="Deacetylase PdaC" evidence="2">
    <location>
        <begin position="47"/>
        <end position="145"/>
    </location>
</feature>
<sequence length="253" mass="28674">MKKIISILTIIVVLISCEKKETPLVFDTKTYNPENLDACDKGMCPVIKIEKLTASGNDNFSDTINKAIEQVLVNTLTISPDDSQNIKTLDQALANFITSYRAYRNDFPEAAIEYEINSKSQISYESENVLSIIFDNYSYWGGAHGYGSTTYINFDKETHEQLSKEALFSDKGGFLKFTEGQFRNQKGISEGENINSSGYFFENDTFSLPENIGFKDDKIILIYNPYEIASYADGQIILEFPITEVQKYLRPNL</sequence>
<proteinExistence type="predicted"/>
<gene>
    <name evidence="3" type="ORF">DSM04_101307</name>
</gene>
<reference evidence="3 4" key="1">
    <citation type="submission" date="2018-07" db="EMBL/GenBank/DDBJ databases">
        <title>Leeuwenhoekiella genomics.</title>
        <authorList>
            <person name="Tahon G."/>
            <person name="Willems A."/>
        </authorList>
    </citation>
    <scope>NUCLEOTIDE SEQUENCE [LARGE SCALE GENOMIC DNA]</scope>
    <source>
        <strain evidence="3 4">R-50232</strain>
    </source>
</reference>
<dbReference type="Gene3D" id="3.30.565.40">
    <property type="entry name" value="Fervidobacterium nodosum Rt17-B1 like"/>
    <property type="match status" value="1"/>
</dbReference>
<dbReference type="PROSITE" id="PS51257">
    <property type="entry name" value="PROKAR_LIPOPROTEIN"/>
    <property type="match status" value="1"/>
</dbReference>
<dbReference type="Pfam" id="PF13739">
    <property type="entry name" value="PdaC"/>
    <property type="match status" value="1"/>
</dbReference>
<comment type="caution">
    <text evidence="3">The sequence shown here is derived from an EMBL/GenBank/DDBJ whole genome shotgun (WGS) entry which is preliminary data.</text>
</comment>
<dbReference type="Gene3D" id="3.90.640.20">
    <property type="entry name" value="Heat-shock cognate protein, ATPase"/>
    <property type="match status" value="1"/>
</dbReference>
<evidence type="ECO:0000313" key="4">
    <source>
        <dbReference type="Proteomes" id="UP000289821"/>
    </source>
</evidence>
<accession>A0A4Q0P1K7</accession>
<evidence type="ECO:0008006" key="5">
    <source>
        <dbReference type="Google" id="ProtNLM"/>
    </source>
</evidence>
<dbReference type="Pfam" id="PF11738">
    <property type="entry name" value="DUF3298"/>
    <property type="match status" value="1"/>
</dbReference>
<dbReference type="OrthoDB" id="594879at2"/>
<evidence type="ECO:0000259" key="2">
    <source>
        <dbReference type="Pfam" id="PF13739"/>
    </source>
</evidence>
<dbReference type="InterPro" id="IPR025303">
    <property type="entry name" value="PdaC"/>
</dbReference>
<evidence type="ECO:0000259" key="1">
    <source>
        <dbReference type="Pfam" id="PF11738"/>
    </source>
</evidence>
<name>A0A4Q0P1K7_9FLAO</name>
<dbReference type="InterPro" id="IPR021729">
    <property type="entry name" value="DUF3298"/>
</dbReference>
<dbReference type="RefSeq" id="WP_128759701.1">
    <property type="nucleotide sequence ID" value="NZ_QOVI01000001.1"/>
</dbReference>
<dbReference type="InterPro" id="IPR037126">
    <property type="entry name" value="PdaC/RsiV-like_sf"/>
</dbReference>
<evidence type="ECO:0000313" key="3">
    <source>
        <dbReference type="EMBL" id="RXG18119.1"/>
    </source>
</evidence>
<organism evidence="3 4">
    <name type="scientific">Leeuwenhoekiella aestuarii</name>
    <dbReference type="NCBI Taxonomy" id="2249426"/>
    <lineage>
        <taxon>Bacteria</taxon>
        <taxon>Pseudomonadati</taxon>
        <taxon>Bacteroidota</taxon>
        <taxon>Flavobacteriia</taxon>
        <taxon>Flavobacteriales</taxon>
        <taxon>Flavobacteriaceae</taxon>
        <taxon>Leeuwenhoekiella</taxon>
    </lineage>
</organism>
<dbReference type="EMBL" id="QOVI01000001">
    <property type="protein sequence ID" value="RXG18119.1"/>
    <property type="molecule type" value="Genomic_DNA"/>
</dbReference>
<dbReference type="Proteomes" id="UP000289821">
    <property type="component" value="Unassembled WGS sequence"/>
</dbReference>
<protein>
    <recommendedName>
        <fullName evidence="5">Deacetylase PdaC domain-containing protein</fullName>
    </recommendedName>
</protein>